<reference evidence="1 2" key="1">
    <citation type="submission" date="2017-04" db="EMBL/GenBank/DDBJ databases">
        <authorList>
            <person name="Afonso C.L."/>
            <person name="Miller P.J."/>
            <person name="Scott M.A."/>
            <person name="Spackman E."/>
            <person name="Goraichik I."/>
            <person name="Dimitrov K.M."/>
            <person name="Suarez D.L."/>
            <person name="Swayne D.E."/>
        </authorList>
    </citation>
    <scope>NUCLEOTIDE SEQUENCE [LARGE SCALE GENOMIC DNA]</scope>
    <source>
        <strain evidence="1 2">DSM 12555</strain>
    </source>
</reference>
<proteinExistence type="predicted"/>
<accession>A0A1W1XQ53</accession>
<dbReference type="EMBL" id="FWXH01000011">
    <property type="protein sequence ID" value="SMC26099.1"/>
    <property type="molecule type" value="Genomic_DNA"/>
</dbReference>
<gene>
    <name evidence="1" type="ORF">SAMN02745134_02709</name>
</gene>
<keyword evidence="2" id="KW-1185">Reference proteome</keyword>
<dbReference type="AlphaFoldDB" id="A0A1W1XQ53"/>
<name>A0A1W1XQ53_9CLOT</name>
<dbReference type="Proteomes" id="UP000192468">
    <property type="component" value="Unassembled WGS sequence"/>
</dbReference>
<dbReference type="OrthoDB" id="9842911at2"/>
<dbReference type="RefSeq" id="WP_084116527.1">
    <property type="nucleotide sequence ID" value="NZ_FWXH01000011.1"/>
</dbReference>
<sequence>MNKDTTDIPIIGIVLKNGEVESYNYRTAVTNNFHHSFIVTSKGISALDYDEALRFVKLPSEDFYTLEGEPSLEPFTTGKKQVIAFASHCIGKGIDPNTKVKIKDHKLNTFYEDSIIGRLKDFTPK</sequence>
<protein>
    <submittedName>
        <fullName evidence="1">Uncharacterized protein</fullName>
    </submittedName>
</protein>
<dbReference type="STRING" id="1121291.SAMN02745134_02709"/>
<evidence type="ECO:0000313" key="2">
    <source>
        <dbReference type="Proteomes" id="UP000192468"/>
    </source>
</evidence>
<evidence type="ECO:0000313" key="1">
    <source>
        <dbReference type="EMBL" id="SMC26099.1"/>
    </source>
</evidence>
<organism evidence="1 2">
    <name type="scientific">Clostridium acidisoli DSM 12555</name>
    <dbReference type="NCBI Taxonomy" id="1121291"/>
    <lineage>
        <taxon>Bacteria</taxon>
        <taxon>Bacillati</taxon>
        <taxon>Bacillota</taxon>
        <taxon>Clostridia</taxon>
        <taxon>Eubacteriales</taxon>
        <taxon>Clostridiaceae</taxon>
        <taxon>Clostridium</taxon>
    </lineage>
</organism>